<accession>A0A8T1GIL7</accession>
<evidence type="ECO:0000256" key="1">
    <source>
        <dbReference type="SAM" id="MobiDB-lite"/>
    </source>
</evidence>
<protein>
    <submittedName>
        <fullName evidence="5">Uncharacterized protein</fullName>
    </submittedName>
</protein>
<organism evidence="5 7">
    <name type="scientific">Phytophthora cactorum</name>
    <dbReference type="NCBI Taxonomy" id="29920"/>
    <lineage>
        <taxon>Eukaryota</taxon>
        <taxon>Sar</taxon>
        <taxon>Stramenopiles</taxon>
        <taxon>Oomycota</taxon>
        <taxon>Peronosporomycetes</taxon>
        <taxon>Peronosporales</taxon>
        <taxon>Peronosporaceae</taxon>
        <taxon>Phytophthora</taxon>
    </lineage>
</organism>
<name>A0A8T1GIL7_9STRA</name>
<evidence type="ECO:0000313" key="4">
    <source>
        <dbReference type="EMBL" id="KAG2954722.1"/>
    </source>
</evidence>
<evidence type="ECO:0000313" key="3">
    <source>
        <dbReference type="EMBL" id="KAG2943525.1"/>
    </source>
</evidence>
<dbReference type="AlphaFoldDB" id="A0A8T1GIL7"/>
<dbReference type="EMBL" id="RCMK01000010">
    <property type="protein sequence ID" value="KAG2954722.1"/>
    <property type="molecule type" value="Genomic_DNA"/>
</dbReference>
<dbReference type="EMBL" id="RCML01000026">
    <property type="protein sequence ID" value="KAG2997461.1"/>
    <property type="molecule type" value="Genomic_DNA"/>
</dbReference>
<dbReference type="EMBL" id="RCMV01000006">
    <property type="protein sequence ID" value="KAG3229062.1"/>
    <property type="molecule type" value="Genomic_DNA"/>
</dbReference>
<dbReference type="Proteomes" id="UP000774804">
    <property type="component" value="Unassembled WGS sequence"/>
</dbReference>
<evidence type="ECO:0000313" key="2">
    <source>
        <dbReference type="EMBL" id="KAG2868435.1"/>
    </source>
</evidence>
<reference evidence="5" key="1">
    <citation type="submission" date="2018-10" db="EMBL/GenBank/DDBJ databases">
        <title>Effector identification in a new, highly contiguous assembly of the strawberry crown rot pathogen Phytophthora cactorum.</title>
        <authorList>
            <person name="Armitage A.D."/>
            <person name="Nellist C.F."/>
            <person name="Bates H."/>
            <person name="Vickerstaff R.J."/>
            <person name="Harrison R.J."/>
        </authorList>
    </citation>
    <scope>NUCLEOTIDE SEQUENCE</scope>
    <source>
        <strain evidence="2">15-7</strain>
        <strain evidence="3">4032</strain>
        <strain evidence="4">4040</strain>
        <strain evidence="5">P415</strain>
        <strain evidence="6">P421</strain>
    </source>
</reference>
<evidence type="ECO:0000313" key="5">
    <source>
        <dbReference type="EMBL" id="KAG2997461.1"/>
    </source>
</evidence>
<dbReference type="EMBL" id="RCMG01000011">
    <property type="protein sequence ID" value="KAG2868435.1"/>
    <property type="molecule type" value="Genomic_DNA"/>
</dbReference>
<sequence length="123" mass="13262">MSMGLQLLLSNVISIGGNGEIFELKDVHLEEGFALEERNCKPLAKTGLDNMQSDGHKKGERVHESSSPSLSGAAFPVKCTIVVHVTNAHSAAEKNFWPSGSRTKGRTALQNFKSGNIVLLRST</sequence>
<dbReference type="Proteomes" id="UP000760860">
    <property type="component" value="Unassembled WGS sequence"/>
</dbReference>
<evidence type="ECO:0000313" key="6">
    <source>
        <dbReference type="EMBL" id="KAG3229062.1"/>
    </source>
</evidence>
<gene>
    <name evidence="2" type="ORF">PC113_g1093</name>
    <name evidence="3" type="ORF">PC115_g740</name>
    <name evidence="4" type="ORF">PC117_g966</name>
    <name evidence="5" type="ORF">PC118_g1924</name>
    <name evidence="6" type="ORF">PC129_g446</name>
</gene>
<feature type="compositionally biased region" description="Basic and acidic residues" evidence="1">
    <location>
        <begin position="54"/>
        <end position="64"/>
    </location>
</feature>
<evidence type="ECO:0000313" key="7">
    <source>
        <dbReference type="Proteomes" id="UP000697107"/>
    </source>
</evidence>
<dbReference type="Proteomes" id="UP000736787">
    <property type="component" value="Unassembled WGS sequence"/>
</dbReference>
<dbReference type="Proteomes" id="UP000735874">
    <property type="component" value="Unassembled WGS sequence"/>
</dbReference>
<comment type="caution">
    <text evidence="5">The sequence shown here is derived from an EMBL/GenBank/DDBJ whole genome shotgun (WGS) entry which is preliminary data.</text>
</comment>
<proteinExistence type="predicted"/>
<dbReference type="Proteomes" id="UP000697107">
    <property type="component" value="Unassembled WGS sequence"/>
</dbReference>
<feature type="region of interest" description="Disordered" evidence="1">
    <location>
        <begin position="45"/>
        <end position="72"/>
    </location>
</feature>
<dbReference type="EMBL" id="RCMI01000008">
    <property type="protein sequence ID" value="KAG2943525.1"/>
    <property type="molecule type" value="Genomic_DNA"/>
</dbReference>